<evidence type="ECO:0000259" key="3">
    <source>
        <dbReference type="PROSITE" id="PS51471"/>
    </source>
</evidence>
<sequence length="319" mass="34849">MDSPIPILKLDDTPECTNAILAAARDLGFLYISLENSGISPSEVDQLFAISKQFFKETPTADKAACSISADNKGWSAEHSEVLDPEAQKRGDFKQAFNLGEFSLSGHAQQPLPPLLQSQEPYLSHFTQLCQKLSQKLLSHFSTALGLDPTYFHASHTPETGPSGSILRLLFYPAVPADFGSDPSDMRAGAHSDYGSLTLLFQRPGQPGLEILMPKSAGGGWRKVPVIENAVCVNIGDLLSYWTGGLLKSTVHRVVGQKGGEERFSVAYFCHPVNTTRLERIPSEMVREMGERGANEGKVLTAMEHLEGRLAATYGWKKK</sequence>
<keyword evidence="2" id="KW-0560">Oxidoreductase</keyword>
<protein>
    <submittedName>
        <fullName evidence="4">Clavaminate synthase-like protein</fullName>
    </submittedName>
</protein>
<accession>A0A4V3SI32</accession>
<dbReference type="InterPro" id="IPR044861">
    <property type="entry name" value="IPNS-like_FE2OG_OXY"/>
</dbReference>
<evidence type="ECO:0000256" key="2">
    <source>
        <dbReference type="RuleBase" id="RU003682"/>
    </source>
</evidence>
<dbReference type="Pfam" id="PF14226">
    <property type="entry name" value="DIOX_N"/>
    <property type="match status" value="1"/>
</dbReference>
<evidence type="ECO:0000313" key="4">
    <source>
        <dbReference type="EMBL" id="TGZ78524.1"/>
    </source>
</evidence>
<gene>
    <name evidence="4" type="ORF">EX30DRAFT_343073</name>
</gene>
<dbReference type="InterPro" id="IPR005123">
    <property type="entry name" value="Oxoglu/Fe-dep_dioxygenase_dom"/>
</dbReference>
<proteinExistence type="inferred from homology"/>
<keyword evidence="2" id="KW-0408">Iron</keyword>
<dbReference type="SUPFAM" id="SSF51197">
    <property type="entry name" value="Clavaminate synthase-like"/>
    <property type="match status" value="1"/>
</dbReference>
<dbReference type="PANTHER" id="PTHR47990">
    <property type="entry name" value="2-OXOGLUTARATE (2OG) AND FE(II)-DEPENDENT OXYGENASE SUPERFAMILY PROTEIN-RELATED"/>
    <property type="match status" value="1"/>
</dbReference>
<dbReference type="InterPro" id="IPR026992">
    <property type="entry name" value="DIOX_N"/>
</dbReference>
<dbReference type="InParanoid" id="A0A4V3SI32"/>
<organism evidence="4 5">
    <name type="scientific">Ascodesmis nigricans</name>
    <dbReference type="NCBI Taxonomy" id="341454"/>
    <lineage>
        <taxon>Eukaryota</taxon>
        <taxon>Fungi</taxon>
        <taxon>Dikarya</taxon>
        <taxon>Ascomycota</taxon>
        <taxon>Pezizomycotina</taxon>
        <taxon>Pezizomycetes</taxon>
        <taxon>Pezizales</taxon>
        <taxon>Ascodesmidaceae</taxon>
        <taxon>Ascodesmis</taxon>
    </lineage>
</organism>
<reference evidence="4 5" key="1">
    <citation type="submission" date="2019-04" db="EMBL/GenBank/DDBJ databases">
        <title>Comparative genomics and transcriptomics to analyze fruiting body development in filamentous ascomycetes.</title>
        <authorList>
            <consortium name="DOE Joint Genome Institute"/>
            <person name="Lutkenhaus R."/>
            <person name="Traeger S."/>
            <person name="Breuer J."/>
            <person name="Kuo A."/>
            <person name="Lipzen A."/>
            <person name="Pangilinan J."/>
            <person name="Dilworth D."/>
            <person name="Sandor L."/>
            <person name="Poggeler S."/>
            <person name="Barry K."/>
            <person name="Grigoriev I.V."/>
            <person name="Nowrousian M."/>
        </authorList>
    </citation>
    <scope>NUCLEOTIDE SEQUENCE [LARGE SCALE GENOMIC DNA]</scope>
    <source>
        <strain evidence="4 5">CBS 389.68</strain>
    </source>
</reference>
<dbReference type="GO" id="GO:0044283">
    <property type="term" value="P:small molecule biosynthetic process"/>
    <property type="evidence" value="ECO:0007669"/>
    <property type="project" value="UniProtKB-ARBA"/>
</dbReference>
<dbReference type="OrthoDB" id="406156at2759"/>
<keyword evidence="5" id="KW-1185">Reference proteome</keyword>
<dbReference type="InterPro" id="IPR050231">
    <property type="entry name" value="Iron_ascorbate_oxido_reductase"/>
</dbReference>
<name>A0A4V3SI32_9PEZI</name>
<dbReference type="PROSITE" id="PS51471">
    <property type="entry name" value="FE2OG_OXY"/>
    <property type="match status" value="1"/>
</dbReference>
<dbReference type="Pfam" id="PF03171">
    <property type="entry name" value="2OG-FeII_Oxy"/>
    <property type="match status" value="1"/>
</dbReference>
<evidence type="ECO:0000313" key="5">
    <source>
        <dbReference type="Proteomes" id="UP000298138"/>
    </source>
</evidence>
<evidence type="ECO:0000256" key="1">
    <source>
        <dbReference type="ARBA" id="ARBA00008056"/>
    </source>
</evidence>
<dbReference type="GO" id="GO:0016491">
    <property type="term" value="F:oxidoreductase activity"/>
    <property type="evidence" value="ECO:0007669"/>
    <property type="project" value="UniProtKB-KW"/>
</dbReference>
<dbReference type="GO" id="GO:0046872">
    <property type="term" value="F:metal ion binding"/>
    <property type="evidence" value="ECO:0007669"/>
    <property type="project" value="UniProtKB-KW"/>
</dbReference>
<dbReference type="Gene3D" id="2.60.120.330">
    <property type="entry name" value="B-lactam Antibiotic, Isopenicillin N Synthase, Chain"/>
    <property type="match status" value="1"/>
</dbReference>
<comment type="similarity">
    <text evidence="1 2">Belongs to the iron/ascorbate-dependent oxidoreductase family.</text>
</comment>
<dbReference type="EMBL" id="ML220140">
    <property type="protein sequence ID" value="TGZ78524.1"/>
    <property type="molecule type" value="Genomic_DNA"/>
</dbReference>
<dbReference type="STRING" id="341454.A0A4V3SI32"/>
<dbReference type="AlphaFoldDB" id="A0A4V3SI32"/>
<dbReference type="Proteomes" id="UP000298138">
    <property type="component" value="Unassembled WGS sequence"/>
</dbReference>
<feature type="domain" description="Fe2OG dioxygenase" evidence="3">
    <location>
        <begin position="162"/>
        <end position="272"/>
    </location>
</feature>
<dbReference type="InterPro" id="IPR027443">
    <property type="entry name" value="IPNS-like_sf"/>
</dbReference>
<keyword evidence="2" id="KW-0479">Metal-binding</keyword>